<evidence type="ECO:0000313" key="1">
    <source>
        <dbReference type="EMBL" id="EEG36779.1"/>
    </source>
</evidence>
<gene>
    <name evidence="1" type="ORF">EUBHAL_01362</name>
</gene>
<dbReference type="Proteomes" id="UP000003174">
    <property type="component" value="Unassembled WGS sequence"/>
</dbReference>
<evidence type="ECO:0000313" key="2">
    <source>
        <dbReference type="Proteomes" id="UP000003174"/>
    </source>
</evidence>
<reference evidence="1 2" key="1">
    <citation type="submission" date="2009-01" db="EMBL/GenBank/DDBJ databases">
        <authorList>
            <person name="Fulton L."/>
            <person name="Clifton S."/>
            <person name="Fulton B."/>
            <person name="Xu J."/>
            <person name="Minx P."/>
            <person name="Pepin K.H."/>
            <person name="Johnson M."/>
            <person name="Bhonagiri V."/>
            <person name="Nash W.E."/>
            <person name="Mardis E.R."/>
            <person name="Wilson R.K."/>
        </authorList>
    </citation>
    <scope>NUCLEOTIDE SEQUENCE [LARGE SCALE GENOMIC DNA]</scope>
    <source>
        <strain evidence="1 2">DSM 3353</strain>
    </source>
</reference>
<dbReference type="AlphaFoldDB" id="C0EVC4"/>
<proteinExistence type="predicted"/>
<dbReference type="EMBL" id="ACEP01000064">
    <property type="protein sequence ID" value="EEG36779.1"/>
    <property type="molecule type" value="Genomic_DNA"/>
</dbReference>
<protein>
    <submittedName>
        <fullName evidence="1">Uncharacterized protein</fullName>
    </submittedName>
</protein>
<sequence length="282" mass="34021">MLWEGGLHMNLRQINELWNEYKEKYDLPKDVQISAVQYDAEKYVEGFFNILELLDGKYILHLNPRFHLYSDSYARFILFHEFTHFYDFINSSFDETEDLFIYMNAYSEFHACRVTLARFMERLTLKTVHIDKIQIPGPFNEISIRHLLEEGLWRVKVCFEQFLETLEPNDFVMTFRQLMYLLGYISLFENDDVLLEQTLQFAHLDTDDFFALYHALKEIDHDEILRLTRKIYNSAFLIYLRGFFRRNYDKRILPDDELENITADNCDEYKAILDKRQQEVAA</sequence>
<name>C0EVC4_9FIRM</name>
<reference evidence="1 2" key="2">
    <citation type="submission" date="2009-02" db="EMBL/GenBank/DDBJ databases">
        <title>Draft genome sequence of Eubacterium hallii (DSM 3353).</title>
        <authorList>
            <person name="Sudarsanam P."/>
            <person name="Ley R."/>
            <person name="Guruge J."/>
            <person name="Turnbaugh P.J."/>
            <person name="Mahowald M."/>
            <person name="Liep D."/>
            <person name="Gordon J."/>
        </authorList>
    </citation>
    <scope>NUCLEOTIDE SEQUENCE [LARGE SCALE GENOMIC DNA]</scope>
    <source>
        <strain evidence="1 2">DSM 3353</strain>
    </source>
</reference>
<accession>C0EVC4</accession>
<organism evidence="1 2">
    <name type="scientific">Anaerobutyricum hallii DSM 3353</name>
    <dbReference type="NCBI Taxonomy" id="411469"/>
    <lineage>
        <taxon>Bacteria</taxon>
        <taxon>Bacillati</taxon>
        <taxon>Bacillota</taxon>
        <taxon>Clostridia</taxon>
        <taxon>Lachnospirales</taxon>
        <taxon>Lachnospiraceae</taxon>
        <taxon>Anaerobutyricum</taxon>
    </lineage>
</organism>
<comment type="caution">
    <text evidence="1">The sequence shown here is derived from an EMBL/GenBank/DDBJ whole genome shotgun (WGS) entry which is preliminary data.</text>
</comment>